<dbReference type="GO" id="GO:0015074">
    <property type="term" value="P:DNA integration"/>
    <property type="evidence" value="ECO:0007669"/>
    <property type="project" value="InterPro"/>
</dbReference>
<evidence type="ECO:0000256" key="1">
    <source>
        <dbReference type="ARBA" id="ARBA00022723"/>
    </source>
</evidence>
<feature type="domain" description="Integrase catalytic" evidence="3">
    <location>
        <begin position="1"/>
        <end position="118"/>
    </location>
</feature>
<dbReference type="EMBL" id="CM003608">
    <property type="protein sequence ID" value="KYP67068.1"/>
    <property type="molecule type" value="Genomic_DNA"/>
</dbReference>
<dbReference type="OMA" id="ITAFESW"/>
<dbReference type="SUPFAM" id="SSF56672">
    <property type="entry name" value="DNA/RNA polymerases"/>
    <property type="match status" value="1"/>
</dbReference>
<gene>
    <name evidence="4" type="ORF">KK1_013388</name>
</gene>
<organism evidence="4 5">
    <name type="scientific">Cajanus cajan</name>
    <name type="common">Pigeon pea</name>
    <name type="synonym">Cajanus indicus</name>
    <dbReference type="NCBI Taxonomy" id="3821"/>
    <lineage>
        <taxon>Eukaryota</taxon>
        <taxon>Viridiplantae</taxon>
        <taxon>Streptophyta</taxon>
        <taxon>Embryophyta</taxon>
        <taxon>Tracheophyta</taxon>
        <taxon>Spermatophyta</taxon>
        <taxon>Magnoliopsida</taxon>
        <taxon>eudicotyledons</taxon>
        <taxon>Gunneridae</taxon>
        <taxon>Pentapetalae</taxon>
        <taxon>rosids</taxon>
        <taxon>fabids</taxon>
        <taxon>Fabales</taxon>
        <taxon>Fabaceae</taxon>
        <taxon>Papilionoideae</taxon>
        <taxon>50 kb inversion clade</taxon>
        <taxon>NPAAA clade</taxon>
        <taxon>indigoferoid/millettioid clade</taxon>
        <taxon>Phaseoleae</taxon>
        <taxon>Cajanus</taxon>
    </lineage>
</organism>
<evidence type="ECO:0000256" key="2">
    <source>
        <dbReference type="ARBA" id="ARBA00022801"/>
    </source>
</evidence>
<reference evidence="4 5" key="1">
    <citation type="journal article" date="2012" name="Nat. Biotechnol.">
        <title>Draft genome sequence of pigeonpea (Cajanus cajan), an orphan legume crop of resource-poor farmers.</title>
        <authorList>
            <person name="Varshney R.K."/>
            <person name="Chen W."/>
            <person name="Li Y."/>
            <person name="Bharti A.K."/>
            <person name="Saxena R.K."/>
            <person name="Schlueter J.A."/>
            <person name="Donoghue M.T."/>
            <person name="Azam S."/>
            <person name="Fan G."/>
            <person name="Whaley A.M."/>
            <person name="Farmer A.D."/>
            <person name="Sheridan J."/>
            <person name="Iwata A."/>
            <person name="Tuteja R."/>
            <person name="Penmetsa R.V."/>
            <person name="Wu W."/>
            <person name="Upadhyaya H.D."/>
            <person name="Yang S.P."/>
            <person name="Shah T."/>
            <person name="Saxena K.B."/>
            <person name="Michael T."/>
            <person name="McCombie W.R."/>
            <person name="Yang B."/>
            <person name="Zhang G."/>
            <person name="Yang H."/>
            <person name="Wang J."/>
            <person name="Spillane C."/>
            <person name="Cook D.R."/>
            <person name="May G.D."/>
            <person name="Xu X."/>
            <person name="Jackson S.A."/>
        </authorList>
    </citation>
    <scope>NUCLEOTIDE SEQUENCE [LARGE SCALE GENOMIC DNA]</scope>
    <source>
        <strain evidence="5">cv. Asha</strain>
    </source>
</reference>
<keyword evidence="1" id="KW-0479">Metal-binding</keyword>
<proteinExistence type="predicted"/>
<dbReference type="InterPro" id="IPR013103">
    <property type="entry name" value="RVT_2"/>
</dbReference>
<dbReference type="Proteomes" id="UP000075243">
    <property type="component" value="Chromosome 6"/>
</dbReference>
<accession>A0A151TJ55</accession>
<dbReference type="InterPro" id="IPR039537">
    <property type="entry name" value="Retrotran_Ty1/copia-like"/>
</dbReference>
<dbReference type="InterPro" id="IPR012337">
    <property type="entry name" value="RNaseH-like_sf"/>
</dbReference>
<keyword evidence="5" id="KW-1185">Reference proteome</keyword>
<dbReference type="Gene3D" id="3.30.420.10">
    <property type="entry name" value="Ribonuclease H-like superfamily/Ribonuclease H"/>
    <property type="match status" value="1"/>
</dbReference>
<dbReference type="SUPFAM" id="SSF53098">
    <property type="entry name" value="Ribonuclease H-like"/>
    <property type="match status" value="1"/>
</dbReference>
<dbReference type="GO" id="GO:0016787">
    <property type="term" value="F:hydrolase activity"/>
    <property type="evidence" value="ECO:0007669"/>
    <property type="project" value="UniProtKB-KW"/>
</dbReference>
<dbReference type="InterPro" id="IPR001584">
    <property type="entry name" value="Integrase_cat-core"/>
</dbReference>
<dbReference type="GO" id="GO:0003676">
    <property type="term" value="F:nucleic acid binding"/>
    <property type="evidence" value="ECO:0007669"/>
    <property type="project" value="InterPro"/>
</dbReference>
<name>A0A151TJ55_CAJCA</name>
<dbReference type="PANTHER" id="PTHR42648">
    <property type="entry name" value="TRANSPOSASE, PUTATIVE-RELATED"/>
    <property type="match status" value="1"/>
</dbReference>
<keyword evidence="2" id="KW-0378">Hydrolase</keyword>
<dbReference type="Pfam" id="PF07727">
    <property type="entry name" value="RVT_2"/>
    <property type="match status" value="1"/>
</dbReference>
<dbReference type="Gramene" id="C.cajan_12987.t">
    <property type="protein sequence ID" value="C.cajan_12987.t"/>
    <property type="gene ID" value="C.cajan_12987"/>
</dbReference>
<dbReference type="InterPro" id="IPR043502">
    <property type="entry name" value="DNA/RNA_pol_sf"/>
</dbReference>
<evidence type="ECO:0000313" key="4">
    <source>
        <dbReference type="EMBL" id="KYP67068.1"/>
    </source>
</evidence>
<protein>
    <submittedName>
        <fullName evidence="4">Retrovirus-related Pol polyprotein from transposon TNT 1-94</fullName>
    </submittedName>
</protein>
<evidence type="ECO:0000259" key="3">
    <source>
        <dbReference type="PROSITE" id="PS50994"/>
    </source>
</evidence>
<dbReference type="AlphaFoldDB" id="A0A151TJ55"/>
<evidence type="ECO:0000313" key="5">
    <source>
        <dbReference type="Proteomes" id="UP000075243"/>
    </source>
</evidence>
<dbReference type="GO" id="GO:0046872">
    <property type="term" value="F:metal ion binding"/>
    <property type="evidence" value="ECO:0007669"/>
    <property type="project" value="UniProtKB-KW"/>
</dbReference>
<dbReference type="PROSITE" id="PS50994">
    <property type="entry name" value="INTEGRASE"/>
    <property type="match status" value="1"/>
</dbReference>
<dbReference type="PANTHER" id="PTHR42648:SF28">
    <property type="entry name" value="TRANSPOSON-ENCODED PROTEIN WITH RIBONUCLEASE H-LIKE AND RETROVIRUS ZINC FINGER-LIKE DOMAINS"/>
    <property type="match status" value="1"/>
</dbReference>
<sequence length="409" mass="46525">MRKDIQQFVATCEVFQQNKYPLFRAGLLQPYKSHIFQEFLEENGILSQWSCASTPQQNGVAERKNHHLLNVVCTLMLDSFVPSHFWCGALSTIVHLINQLPSPILNNDSPFLRLFGKSPTYSTLFTFGCVCYVHLQPQECTKLIAQSAKCAFLGYLAHQKGFICYDPHTHKIQISRNVIFVVLGNKQKVGLDYEETFTLVAKMITVRIILAITAFESWQIHQLDVKNVFLHGDLKEVCIKFPNSPPSIRLSYPGTVCKLKCSLYGLKQAPKVWFEKFRTILLGFSFLQSSYDPSLFFSKDDLIQLASLTNATAVDTPMEVNVKLRWDEDELLQDPTLYKKLVGSLIYLNITRPDISFVVHLSTKQRIIKYLLATPRCGLFFPTNTAIQLIAYNNVDCAGCLDKRKSTTS</sequence>
<dbReference type="InterPro" id="IPR036397">
    <property type="entry name" value="RNaseH_sf"/>
</dbReference>